<evidence type="ECO:0000313" key="2">
    <source>
        <dbReference type="Proteomes" id="UP000257109"/>
    </source>
</evidence>
<gene>
    <name evidence="1" type="ORF">CR513_51189</name>
</gene>
<reference evidence="1" key="1">
    <citation type="submission" date="2018-05" db="EMBL/GenBank/DDBJ databases">
        <title>Draft genome of Mucuna pruriens seed.</title>
        <authorList>
            <person name="Nnadi N.E."/>
            <person name="Vos R."/>
            <person name="Hasami M.H."/>
            <person name="Devisetty U.K."/>
            <person name="Aguiy J.C."/>
        </authorList>
    </citation>
    <scope>NUCLEOTIDE SEQUENCE [LARGE SCALE GENOMIC DNA]</scope>
    <source>
        <strain evidence="1">JCA_2017</strain>
    </source>
</reference>
<comment type="caution">
    <text evidence="1">The sequence shown here is derived from an EMBL/GenBank/DDBJ whole genome shotgun (WGS) entry which is preliminary data.</text>
</comment>
<feature type="non-terminal residue" evidence="1">
    <location>
        <position position="1"/>
    </location>
</feature>
<evidence type="ECO:0000313" key="1">
    <source>
        <dbReference type="EMBL" id="RDX69662.1"/>
    </source>
</evidence>
<protein>
    <submittedName>
        <fullName evidence="1">Uncharacterized protein</fullName>
    </submittedName>
</protein>
<dbReference type="EMBL" id="QJKJ01012014">
    <property type="protein sequence ID" value="RDX69662.1"/>
    <property type="molecule type" value="Genomic_DNA"/>
</dbReference>
<sequence>MASKESRRPVWRIDFVNSSKRVNLHGRLWTPKIWHSSFPARRGLCRPSDHRCIPRQEGQRQKPCHNNTSQHLVLPEHFYERNGKGMISTIKSVLVRLLKFTFPINLGFPYDDRQTFVQCHTEDLHNRYLISW</sequence>
<organism evidence="1 2">
    <name type="scientific">Mucuna pruriens</name>
    <name type="common">Velvet bean</name>
    <name type="synonym">Dolichos pruriens</name>
    <dbReference type="NCBI Taxonomy" id="157652"/>
    <lineage>
        <taxon>Eukaryota</taxon>
        <taxon>Viridiplantae</taxon>
        <taxon>Streptophyta</taxon>
        <taxon>Embryophyta</taxon>
        <taxon>Tracheophyta</taxon>
        <taxon>Spermatophyta</taxon>
        <taxon>Magnoliopsida</taxon>
        <taxon>eudicotyledons</taxon>
        <taxon>Gunneridae</taxon>
        <taxon>Pentapetalae</taxon>
        <taxon>rosids</taxon>
        <taxon>fabids</taxon>
        <taxon>Fabales</taxon>
        <taxon>Fabaceae</taxon>
        <taxon>Papilionoideae</taxon>
        <taxon>50 kb inversion clade</taxon>
        <taxon>NPAAA clade</taxon>
        <taxon>indigoferoid/millettioid clade</taxon>
        <taxon>Phaseoleae</taxon>
        <taxon>Mucuna</taxon>
    </lineage>
</organism>
<dbReference type="Proteomes" id="UP000257109">
    <property type="component" value="Unassembled WGS sequence"/>
</dbReference>
<accession>A0A371EUD7</accession>
<keyword evidence="2" id="KW-1185">Reference proteome</keyword>
<name>A0A371EUD7_MUCPR</name>
<dbReference type="AlphaFoldDB" id="A0A371EUD7"/>
<proteinExistence type="predicted"/>